<dbReference type="AlphaFoldDB" id="A0A9Q0I481"/>
<feature type="compositionally biased region" description="Basic and acidic residues" evidence="1">
    <location>
        <begin position="292"/>
        <end position="302"/>
    </location>
</feature>
<feature type="compositionally biased region" description="Basic and acidic residues" evidence="1">
    <location>
        <begin position="159"/>
        <end position="169"/>
    </location>
</feature>
<organism evidence="2 3">
    <name type="scientific">Muraenolepis orangiensis</name>
    <name type="common">Patagonian moray cod</name>
    <dbReference type="NCBI Taxonomy" id="630683"/>
    <lineage>
        <taxon>Eukaryota</taxon>
        <taxon>Metazoa</taxon>
        <taxon>Chordata</taxon>
        <taxon>Craniata</taxon>
        <taxon>Vertebrata</taxon>
        <taxon>Euteleostomi</taxon>
        <taxon>Actinopterygii</taxon>
        <taxon>Neopterygii</taxon>
        <taxon>Teleostei</taxon>
        <taxon>Neoteleostei</taxon>
        <taxon>Acanthomorphata</taxon>
        <taxon>Zeiogadaria</taxon>
        <taxon>Gadariae</taxon>
        <taxon>Gadiformes</taxon>
        <taxon>Muraenolepidoidei</taxon>
        <taxon>Muraenolepididae</taxon>
        <taxon>Muraenolepis</taxon>
    </lineage>
</organism>
<feature type="compositionally biased region" description="Basic and acidic residues" evidence="1">
    <location>
        <begin position="216"/>
        <end position="226"/>
    </location>
</feature>
<accession>A0A9Q0I481</accession>
<feature type="region of interest" description="Disordered" evidence="1">
    <location>
        <begin position="1"/>
        <end position="313"/>
    </location>
</feature>
<keyword evidence="3" id="KW-1185">Reference proteome</keyword>
<feature type="compositionally biased region" description="Basic and acidic residues" evidence="1">
    <location>
        <begin position="197"/>
        <end position="207"/>
    </location>
</feature>
<gene>
    <name evidence="2" type="ORF">NHX12_034541</name>
</gene>
<reference evidence="2" key="1">
    <citation type="submission" date="2022-07" db="EMBL/GenBank/DDBJ databases">
        <title>Chromosome-level genome of Muraenolepis orangiensis.</title>
        <authorList>
            <person name="Kim J."/>
        </authorList>
    </citation>
    <scope>NUCLEOTIDE SEQUENCE</scope>
    <source>
        <strain evidence="2">KU_S4_2022</strain>
        <tissue evidence="2">Muscle</tissue>
    </source>
</reference>
<feature type="compositionally biased region" description="Basic and acidic residues" evidence="1">
    <location>
        <begin position="140"/>
        <end position="150"/>
    </location>
</feature>
<dbReference type="OrthoDB" id="8909466at2759"/>
<evidence type="ECO:0000313" key="3">
    <source>
        <dbReference type="Proteomes" id="UP001148018"/>
    </source>
</evidence>
<evidence type="ECO:0000313" key="2">
    <source>
        <dbReference type="EMBL" id="KAJ3583031.1"/>
    </source>
</evidence>
<feature type="compositionally biased region" description="Basic and acidic residues" evidence="1">
    <location>
        <begin position="273"/>
        <end position="283"/>
    </location>
</feature>
<feature type="compositionally biased region" description="Basic and acidic residues" evidence="1">
    <location>
        <begin position="235"/>
        <end position="245"/>
    </location>
</feature>
<feature type="compositionally biased region" description="Basic and acidic residues" evidence="1">
    <location>
        <begin position="254"/>
        <end position="264"/>
    </location>
</feature>
<dbReference type="PANTHER" id="PTHR46880">
    <property type="entry name" value="RAS-ASSOCIATING DOMAIN-CONTAINING PROTEIN"/>
    <property type="match status" value="1"/>
</dbReference>
<sequence>MNPQGRKGNEEGRKHTPSDMNPQGRKGNEEGRKHTPSHMNPQGRKGNEEGRKHTPSDMNPQGRKGNEEGRKHTPSDMNPQGRKGNEEGRKHTPSDMNPQGRKGNEEGRKHTPSDMNPQGRKGNEEGRKHTPSDMNPQGRKGNEEGRKHTPSDMNPQGRKGNEEGRKHTPSDMNPQGRKGNEEGRKHTPSDMNPQGRKGNEEGRKHTPSDMNPQGRKGNEEGRKHTPSDMNPQGRKGNEEGRKHTPSDMNPQGRKGNEEGRKHTPSDMNPQGRKGNEEGRKHTPSDMNPQGRKGNEEGRKHTPSDMNPQEEEPGQAAVLKVTENEPGATAKLPGCVLTEQRVSMSEERVHFKIQSSDSRSTSLASLRNKIRRHETSRAHKIAQELTEKGGQDLVGNLEKNGANMGTSLHSRYTQIVEHIAKEMQKKIVHSIVTSSSKLSVLIDEASSISHKSAMIVNLKVSVDGATPELLFLELVELESQRAKDIEEALLNCLDTAGFTEEWLQKNWVSFVSDGASVMLGKNSGVATRLTARYPNLFTWHCMNHRLELAVSDAVDEVQAVNHFKVFLEKIHNLYNPGAWQGTLSRPWSLAGYPLQTLEPGRVPSPDPGAWQGTLSRPWSQAGYPLQTLEPGTLYSIALTPHC</sequence>
<feature type="compositionally biased region" description="Basic and acidic residues" evidence="1">
    <location>
        <begin position="83"/>
        <end position="93"/>
    </location>
</feature>
<proteinExistence type="predicted"/>
<evidence type="ECO:0000256" key="1">
    <source>
        <dbReference type="SAM" id="MobiDB-lite"/>
    </source>
</evidence>
<name>A0A9Q0I481_9TELE</name>
<feature type="compositionally biased region" description="Basic and acidic residues" evidence="1">
    <location>
        <begin position="121"/>
        <end position="131"/>
    </location>
</feature>
<feature type="compositionally biased region" description="Basic and acidic residues" evidence="1">
    <location>
        <begin position="178"/>
        <end position="188"/>
    </location>
</feature>
<feature type="compositionally biased region" description="Basic and acidic residues" evidence="1">
    <location>
        <begin position="64"/>
        <end position="74"/>
    </location>
</feature>
<feature type="compositionally biased region" description="Basic and acidic residues" evidence="1">
    <location>
        <begin position="7"/>
        <end position="17"/>
    </location>
</feature>
<protein>
    <recommendedName>
        <fullName evidence="4">DUF4371 domain-containing protein</fullName>
    </recommendedName>
</protein>
<comment type="caution">
    <text evidence="2">The sequence shown here is derived from an EMBL/GenBank/DDBJ whole genome shotgun (WGS) entry which is preliminary data.</text>
</comment>
<dbReference type="Proteomes" id="UP001148018">
    <property type="component" value="Unassembled WGS sequence"/>
</dbReference>
<feature type="compositionally biased region" description="Basic and acidic residues" evidence="1">
    <location>
        <begin position="45"/>
        <end position="55"/>
    </location>
</feature>
<feature type="compositionally biased region" description="Basic and acidic residues" evidence="1">
    <location>
        <begin position="102"/>
        <end position="112"/>
    </location>
</feature>
<evidence type="ECO:0008006" key="4">
    <source>
        <dbReference type="Google" id="ProtNLM"/>
    </source>
</evidence>
<dbReference type="EMBL" id="JANIIK010000584">
    <property type="protein sequence ID" value="KAJ3583031.1"/>
    <property type="molecule type" value="Genomic_DNA"/>
</dbReference>
<dbReference type="PANTHER" id="PTHR46880:SF8">
    <property type="entry name" value="E3 SUMO-PROTEIN LIGASE KIAA1586"/>
    <property type="match status" value="1"/>
</dbReference>